<dbReference type="RefSeq" id="WP_196395025.1">
    <property type="nucleotide sequence ID" value="NZ_JADNYM010000002.1"/>
</dbReference>
<keyword evidence="1" id="KW-1133">Transmembrane helix</keyword>
<proteinExistence type="predicted"/>
<dbReference type="EMBL" id="JADNYM010000002">
    <property type="protein sequence ID" value="MBG0738065.1"/>
    <property type="molecule type" value="Genomic_DNA"/>
</dbReference>
<name>A0A931CKZ0_9MICC</name>
<dbReference type="Pfam" id="PF07301">
    <property type="entry name" value="DUF1453"/>
    <property type="match status" value="1"/>
</dbReference>
<keyword evidence="1" id="KW-0812">Transmembrane</keyword>
<evidence type="ECO:0000313" key="2">
    <source>
        <dbReference type="EMBL" id="MBG0738065.1"/>
    </source>
</evidence>
<evidence type="ECO:0000256" key="1">
    <source>
        <dbReference type="SAM" id="Phobius"/>
    </source>
</evidence>
<feature type="transmembrane region" description="Helical" evidence="1">
    <location>
        <begin position="6"/>
        <end position="24"/>
    </location>
</feature>
<keyword evidence="3" id="KW-1185">Reference proteome</keyword>
<protein>
    <submittedName>
        <fullName evidence="2">Uncharacterized protein</fullName>
    </submittedName>
</protein>
<comment type="caution">
    <text evidence="2">The sequence shown here is derived from an EMBL/GenBank/DDBJ whole genome shotgun (WGS) entry which is preliminary data.</text>
</comment>
<feature type="transmembrane region" description="Helical" evidence="1">
    <location>
        <begin position="91"/>
        <end position="109"/>
    </location>
</feature>
<evidence type="ECO:0000313" key="3">
    <source>
        <dbReference type="Proteomes" id="UP000655366"/>
    </source>
</evidence>
<organism evidence="2 3">
    <name type="scientific">Arthrobacter terrae</name>
    <dbReference type="NCBI Taxonomy" id="2935737"/>
    <lineage>
        <taxon>Bacteria</taxon>
        <taxon>Bacillati</taxon>
        <taxon>Actinomycetota</taxon>
        <taxon>Actinomycetes</taxon>
        <taxon>Micrococcales</taxon>
        <taxon>Micrococcaceae</taxon>
        <taxon>Arthrobacter</taxon>
    </lineage>
</organism>
<gene>
    <name evidence="2" type="ORF">IV500_01270</name>
</gene>
<reference evidence="2 3" key="1">
    <citation type="submission" date="2020-11" db="EMBL/GenBank/DDBJ databases">
        <title>Arthrobacter antarcticus sp. nov., isolated from Antarctic Soil.</title>
        <authorList>
            <person name="Li J."/>
        </authorList>
    </citation>
    <scope>NUCLEOTIDE SEQUENCE [LARGE SCALE GENOMIC DNA]</scope>
    <source>
        <strain evidence="2 3">Z1-20</strain>
    </source>
</reference>
<dbReference type="AlphaFoldDB" id="A0A931CKZ0"/>
<keyword evidence="1" id="KW-0472">Membrane</keyword>
<sequence>MTTAQWLLNIGLLIFILATNLGTRPVTRRRLALPLLLAAAAGILLLFNVPTRGNDVALDVIGAGAGVALGILASLLMPVKRRADGTVASRAGVLYALLWLLVIGGRIAFAESANGWAARGIRDFSISNAITGADAWTAAFVIMALSMVTARVITTLARCRALPARIGTGAPVPAHDY</sequence>
<feature type="transmembrane region" description="Helical" evidence="1">
    <location>
        <begin position="129"/>
        <end position="150"/>
    </location>
</feature>
<dbReference type="Proteomes" id="UP000655366">
    <property type="component" value="Unassembled WGS sequence"/>
</dbReference>
<accession>A0A931CKZ0</accession>
<feature type="transmembrane region" description="Helical" evidence="1">
    <location>
        <begin position="56"/>
        <end position="79"/>
    </location>
</feature>
<feature type="transmembrane region" description="Helical" evidence="1">
    <location>
        <begin position="31"/>
        <end position="50"/>
    </location>
</feature>
<dbReference type="InterPro" id="IPR058247">
    <property type="entry name" value="DUF1453"/>
</dbReference>